<dbReference type="AlphaFoldDB" id="A0A0E9Q4P2"/>
<evidence type="ECO:0000313" key="1">
    <source>
        <dbReference type="EMBL" id="JAH11492.1"/>
    </source>
</evidence>
<name>A0A0E9Q4P2_ANGAN</name>
<protein>
    <submittedName>
        <fullName evidence="1">Uncharacterized protein</fullName>
    </submittedName>
</protein>
<organism evidence="1">
    <name type="scientific">Anguilla anguilla</name>
    <name type="common">European freshwater eel</name>
    <name type="synonym">Muraena anguilla</name>
    <dbReference type="NCBI Taxonomy" id="7936"/>
    <lineage>
        <taxon>Eukaryota</taxon>
        <taxon>Metazoa</taxon>
        <taxon>Chordata</taxon>
        <taxon>Craniata</taxon>
        <taxon>Vertebrata</taxon>
        <taxon>Euteleostomi</taxon>
        <taxon>Actinopterygii</taxon>
        <taxon>Neopterygii</taxon>
        <taxon>Teleostei</taxon>
        <taxon>Anguilliformes</taxon>
        <taxon>Anguillidae</taxon>
        <taxon>Anguilla</taxon>
    </lineage>
</organism>
<reference evidence="1" key="2">
    <citation type="journal article" date="2015" name="Fish Shellfish Immunol.">
        <title>Early steps in the European eel (Anguilla anguilla)-Vibrio vulnificus interaction in the gills: Role of the RtxA13 toxin.</title>
        <authorList>
            <person name="Callol A."/>
            <person name="Pajuelo D."/>
            <person name="Ebbesson L."/>
            <person name="Teles M."/>
            <person name="MacKenzie S."/>
            <person name="Amaro C."/>
        </authorList>
    </citation>
    <scope>NUCLEOTIDE SEQUENCE</scope>
</reference>
<accession>A0A0E9Q4P2</accession>
<proteinExistence type="predicted"/>
<dbReference type="EMBL" id="GBXM01097085">
    <property type="protein sequence ID" value="JAH11492.1"/>
    <property type="molecule type" value="Transcribed_RNA"/>
</dbReference>
<sequence length="48" mass="4906">MALGAAILLACAGGSHPVSSFVFVDVSVCAVPSVSLIMTFVDRLAIRI</sequence>
<reference evidence="1" key="1">
    <citation type="submission" date="2014-11" db="EMBL/GenBank/DDBJ databases">
        <authorList>
            <person name="Amaro Gonzalez C."/>
        </authorList>
    </citation>
    <scope>NUCLEOTIDE SEQUENCE</scope>
</reference>